<dbReference type="AlphaFoldDB" id="A0A9E2KHL9"/>
<dbReference type="Pfam" id="PF13808">
    <property type="entry name" value="DDE_Tnp_1_assoc"/>
    <property type="match status" value="1"/>
</dbReference>
<dbReference type="Proteomes" id="UP000824236">
    <property type="component" value="Unassembled WGS sequence"/>
</dbReference>
<name>A0A9E2KHL9_9BACE</name>
<feature type="domain" description="H repeat-associated protein N-terminal" evidence="1">
    <location>
        <begin position="27"/>
        <end position="84"/>
    </location>
</feature>
<proteinExistence type="predicted"/>
<organism evidence="2 3">
    <name type="scientific">Candidatus Bacteroides intestinipullorum</name>
    <dbReference type="NCBI Taxonomy" id="2838471"/>
    <lineage>
        <taxon>Bacteria</taxon>
        <taxon>Pseudomonadati</taxon>
        <taxon>Bacteroidota</taxon>
        <taxon>Bacteroidia</taxon>
        <taxon>Bacteroidales</taxon>
        <taxon>Bacteroidaceae</taxon>
        <taxon>Bacteroides</taxon>
    </lineage>
</organism>
<reference evidence="2" key="2">
    <citation type="submission" date="2021-04" db="EMBL/GenBank/DDBJ databases">
        <authorList>
            <person name="Gilroy R."/>
        </authorList>
    </citation>
    <scope>NUCLEOTIDE SEQUENCE</scope>
    <source>
        <strain evidence="2">B3-3758</strain>
    </source>
</reference>
<dbReference type="EMBL" id="JAHLFO010000101">
    <property type="protein sequence ID" value="MBU3814300.1"/>
    <property type="molecule type" value="Genomic_DNA"/>
</dbReference>
<comment type="caution">
    <text evidence="2">The sequence shown here is derived from an EMBL/GenBank/DDBJ whole genome shotgun (WGS) entry which is preliminary data.</text>
</comment>
<sequence>MGKLFRAFRQTVSLAWRYTSLGSEVFSILERVEDPRRDHLKEHSLECIFYTTTAAVLSGAESWNKVLEFGRLHEDFLRSRINKIALPTKEQPAQGKSDHEAENGQMGYRFLGELLDAEWNMTEKEKKVGNQTTK</sequence>
<reference evidence="2" key="1">
    <citation type="journal article" date="2021" name="PeerJ">
        <title>Extensive microbial diversity within the chicken gut microbiome revealed by metagenomics and culture.</title>
        <authorList>
            <person name="Gilroy R."/>
            <person name="Ravi A."/>
            <person name="Getino M."/>
            <person name="Pursley I."/>
            <person name="Horton D.L."/>
            <person name="Alikhan N.F."/>
            <person name="Baker D."/>
            <person name="Gharbi K."/>
            <person name="Hall N."/>
            <person name="Watson M."/>
            <person name="Adriaenssens E.M."/>
            <person name="Foster-Nyarko E."/>
            <person name="Jarju S."/>
            <person name="Secka A."/>
            <person name="Antonio M."/>
            <person name="Oren A."/>
            <person name="Chaudhuri R.R."/>
            <person name="La Ragione R."/>
            <person name="Hildebrand F."/>
            <person name="Pallen M.J."/>
        </authorList>
    </citation>
    <scope>NUCLEOTIDE SEQUENCE</scope>
    <source>
        <strain evidence="2">B3-3758</strain>
    </source>
</reference>
<accession>A0A9E2KHL9</accession>
<protein>
    <submittedName>
        <fullName evidence="2">Transposase family protein</fullName>
    </submittedName>
</protein>
<dbReference type="InterPro" id="IPR032806">
    <property type="entry name" value="YbfD_N"/>
</dbReference>
<gene>
    <name evidence="2" type="ORF">H9791_07285</name>
</gene>
<evidence type="ECO:0000259" key="1">
    <source>
        <dbReference type="Pfam" id="PF13808"/>
    </source>
</evidence>
<evidence type="ECO:0000313" key="2">
    <source>
        <dbReference type="EMBL" id="MBU3814300.1"/>
    </source>
</evidence>
<evidence type="ECO:0000313" key="3">
    <source>
        <dbReference type="Proteomes" id="UP000824236"/>
    </source>
</evidence>